<feature type="chain" id="PRO_5045305500" description="PE-PGRS family protein" evidence="2">
    <location>
        <begin position="17"/>
        <end position="154"/>
    </location>
</feature>
<evidence type="ECO:0000313" key="4">
    <source>
        <dbReference type="Proteomes" id="UP000281098"/>
    </source>
</evidence>
<feature type="non-terminal residue" evidence="3">
    <location>
        <position position="154"/>
    </location>
</feature>
<feature type="signal peptide" evidence="2">
    <location>
        <begin position="1"/>
        <end position="16"/>
    </location>
</feature>
<feature type="region of interest" description="Disordered" evidence="1">
    <location>
        <begin position="90"/>
        <end position="125"/>
    </location>
</feature>
<comment type="caution">
    <text evidence="3">The sequence shown here is derived from an EMBL/GenBank/DDBJ whole genome shotgun (WGS) entry which is preliminary data.</text>
</comment>
<name>A0ABX9YWB9_9BURK</name>
<keyword evidence="2" id="KW-0732">Signal</keyword>
<evidence type="ECO:0008006" key="5">
    <source>
        <dbReference type="Google" id="ProtNLM"/>
    </source>
</evidence>
<evidence type="ECO:0000256" key="1">
    <source>
        <dbReference type="SAM" id="MobiDB-lite"/>
    </source>
</evidence>
<dbReference type="Proteomes" id="UP000281098">
    <property type="component" value="Unassembled WGS sequence"/>
</dbReference>
<evidence type="ECO:0000256" key="2">
    <source>
        <dbReference type="SAM" id="SignalP"/>
    </source>
</evidence>
<keyword evidence="4" id="KW-1185">Reference proteome</keyword>
<protein>
    <recommendedName>
        <fullName evidence="5">PE-PGRS family protein</fullName>
    </recommendedName>
</protein>
<accession>A0ABX9YWB9</accession>
<gene>
    <name evidence="3" type="ORF">DF017_02690</name>
</gene>
<proteinExistence type="predicted"/>
<organism evidence="3 4">
    <name type="scientific">Burkholderia stagnalis</name>
    <dbReference type="NCBI Taxonomy" id="1503054"/>
    <lineage>
        <taxon>Bacteria</taxon>
        <taxon>Pseudomonadati</taxon>
        <taxon>Pseudomonadota</taxon>
        <taxon>Betaproteobacteria</taxon>
        <taxon>Burkholderiales</taxon>
        <taxon>Burkholderiaceae</taxon>
        <taxon>Burkholderia</taxon>
        <taxon>Burkholderia cepacia complex</taxon>
    </lineage>
</organism>
<evidence type="ECO:0000313" key="3">
    <source>
        <dbReference type="EMBL" id="RQY98252.1"/>
    </source>
</evidence>
<reference evidence="3 4" key="1">
    <citation type="submission" date="2018-08" db="EMBL/GenBank/DDBJ databases">
        <title>Comparative analysis of Burkholderia isolates from Puerto Rico.</title>
        <authorList>
            <person name="Hall C."/>
            <person name="Sahl J."/>
            <person name="Wagner D."/>
        </authorList>
    </citation>
    <scope>NUCLEOTIDE SEQUENCE [LARGE SCALE GENOMIC DNA]</scope>
    <source>
        <strain evidence="3 4">Bp8966</strain>
    </source>
</reference>
<dbReference type="EMBL" id="QTPM01000003">
    <property type="protein sequence ID" value="RQY98252.1"/>
    <property type="molecule type" value="Genomic_DNA"/>
</dbReference>
<sequence length="154" mass="13912">MLAVAAFACCCSYAVAQDTGAVGPVAAPAGGDTVLTAPLTVAQNAAPETSASAEAMMMLADDASSCAANPAACSARVYAGGGVGGNGAGGSAGGGSTGSGSGSNGNNGNGAVGPAGVGGTAGATSGGTGGTLKSWAVPKGPSVDPSVKRLAVHV</sequence>